<reference evidence="8" key="1">
    <citation type="submission" date="2023-03" db="EMBL/GenBank/DDBJ databases">
        <title>Massive genome expansion in bonnet fungi (Mycena s.s.) driven by repeated elements and novel gene families across ecological guilds.</title>
        <authorList>
            <consortium name="Lawrence Berkeley National Laboratory"/>
            <person name="Harder C.B."/>
            <person name="Miyauchi S."/>
            <person name="Viragh M."/>
            <person name="Kuo A."/>
            <person name="Thoen E."/>
            <person name="Andreopoulos B."/>
            <person name="Lu D."/>
            <person name="Skrede I."/>
            <person name="Drula E."/>
            <person name="Henrissat B."/>
            <person name="Morin E."/>
            <person name="Kohler A."/>
            <person name="Barry K."/>
            <person name="LaButti K."/>
            <person name="Morin E."/>
            <person name="Salamov A."/>
            <person name="Lipzen A."/>
            <person name="Mereny Z."/>
            <person name="Hegedus B."/>
            <person name="Baldrian P."/>
            <person name="Stursova M."/>
            <person name="Weitz H."/>
            <person name="Taylor A."/>
            <person name="Grigoriev I.V."/>
            <person name="Nagy L.G."/>
            <person name="Martin F."/>
            <person name="Kauserud H."/>
        </authorList>
    </citation>
    <scope>NUCLEOTIDE SEQUENCE</scope>
    <source>
        <strain evidence="8">CBHHK002</strain>
    </source>
</reference>
<gene>
    <name evidence="8" type="ORF">DFH08DRAFT_967746</name>
</gene>
<keyword evidence="3" id="KW-0732">Signal</keyword>
<evidence type="ECO:0000256" key="6">
    <source>
        <dbReference type="ARBA" id="ARBA00023326"/>
    </source>
</evidence>
<dbReference type="Proteomes" id="UP001218218">
    <property type="component" value="Unassembled WGS sequence"/>
</dbReference>
<keyword evidence="6" id="KW-0624">Polysaccharide degradation</keyword>
<dbReference type="GO" id="GO:0000272">
    <property type="term" value="P:polysaccharide catabolic process"/>
    <property type="evidence" value="ECO:0007669"/>
    <property type="project" value="UniProtKB-KW"/>
</dbReference>
<evidence type="ECO:0000313" key="9">
    <source>
        <dbReference type="Proteomes" id="UP001218218"/>
    </source>
</evidence>
<evidence type="ECO:0000256" key="2">
    <source>
        <dbReference type="ARBA" id="ARBA00022525"/>
    </source>
</evidence>
<dbReference type="AlphaFoldDB" id="A0AAD7EJX2"/>
<feature type="compositionally biased region" description="Pro residues" evidence="7">
    <location>
        <begin position="74"/>
        <end position="85"/>
    </location>
</feature>
<dbReference type="GO" id="GO:0005576">
    <property type="term" value="C:extracellular region"/>
    <property type="evidence" value="ECO:0007669"/>
    <property type="project" value="UniProtKB-SubCell"/>
</dbReference>
<keyword evidence="2" id="KW-0964">Secreted</keyword>
<evidence type="ECO:0000256" key="3">
    <source>
        <dbReference type="ARBA" id="ARBA00022729"/>
    </source>
</evidence>
<protein>
    <submittedName>
        <fullName evidence="8">Uncharacterized protein</fullName>
    </submittedName>
</protein>
<proteinExistence type="predicted"/>
<organism evidence="8 9">
    <name type="scientific">Mycena albidolilacea</name>
    <dbReference type="NCBI Taxonomy" id="1033008"/>
    <lineage>
        <taxon>Eukaryota</taxon>
        <taxon>Fungi</taxon>
        <taxon>Dikarya</taxon>
        <taxon>Basidiomycota</taxon>
        <taxon>Agaricomycotina</taxon>
        <taxon>Agaricomycetes</taxon>
        <taxon>Agaricomycetidae</taxon>
        <taxon>Agaricales</taxon>
        <taxon>Marasmiineae</taxon>
        <taxon>Mycenaceae</taxon>
        <taxon>Mycena</taxon>
    </lineage>
</organism>
<accession>A0AAD7EJX2</accession>
<evidence type="ECO:0000256" key="4">
    <source>
        <dbReference type="ARBA" id="ARBA00022801"/>
    </source>
</evidence>
<evidence type="ECO:0000256" key="7">
    <source>
        <dbReference type="SAM" id="MobiDB-lite"/>
    </source>
</evidence>
<dbReference type="GO" id="GO:0030600">
    <property type="term" value="F:feruloyl esterase activity"/>
    <property type="evidence" value="ECO:0007669"/>
    <property type="project" value="InterPro"/>
</dbReference>
<keyword evidence="9" id="KW-1185">Reference proteome</keyword>
<name>A0AAD7EJX2_9AGAR</name>
<comment type="subcellular location">
    <subcellularLocation>
        <location evidence="1">Secreted</location>
    </subcellularLocation>
</comment>
<dbReference type="InterPro" id="IPR043595">
    <property type="entry name" value="FaeB/C/D"/>
</dbReference>
<comment type="caution">
    <text evidence="8">The sequence shown here is derived from an EMBL/GenBank/DDBJ whole genome shotgun (WGS) entry which is preliminary data.</text>
</comment>
<sequence length="190" mass="19660">MRTTSTAALLHRSNSVGFFFEADTGLSGSKDATVPEDLRFFSDLLDKIRAGCCVDNGRIYATGLPSAAASSTPSPAPPSAATWPPSPPAWAPSFYTDHGGVSGQPCTPARSPLPVLEIHGGSGTDVPYAGGAGEGGTGAIPDWLSWWAARNECTAANTTETPFDGDMHHSSWAWHGGGEHAATLEGGRYA</sequence>
<feature type="region of interest" description="Disordered" evidence="7">
    <location>
        <begin position="66"/>
        <end position="85"/>
    </location>
</feature>
<keyword evidence="4" id="KW-0378">Hydrolase</keyword>
<evidence type="ECO:0000256" key="5">
    <source>
        <dbReference type="ARBA" id="ARBA00023277"/>
    </source>
</evidence>
<keyword evidence="5" id="KW-0119">Carbohydrate metabolism</keyword>
<dbReference type="EMBL" id="JARIHO010000040">
    <property type="protein sequence ID" value="KAJ7327971.1"/>
    <property type="molecule type" value="Genomic_DNA"/>
</dbReference>
<evidence type="ECO:0000256" key="1">
    <source>
        <dbReference type="ARBA" id="ARBA00004613"/>
    </source>
</evidence>
<dbReference type="PANTHER" id="PTHR38050:SF2">
    <property type="entry name" value="FERULOYL ESTERASE C-RELATED"/>
    <property type="match status" value="1"/>
</dbReference>
<dbReference type="PANTHER" id="PTHR38050">
    <property type="match status" value="1"/>
</dbReference>
<evidence type="ECO:0000313" key="8">
    <source>
        <dbReference type="EMBL" id="KAJ7327971.1"/>
    </source>
</evidence>